<evidence type="ECO:0000313" key="11">
    <source>
        <dbReference type="EMBL" id="QRW21078.1"/>
    </source>
</evidence>
<dbReference type="EMBL" id="CP059663">
    <property type="protein sequence ID" value="QRW21078.1"/>
    <property type="molecule type" value="Genomic_DNA"/>
</dbReference>
<comment type="cofactor">
    <cofactor evidence="1 9">
        <name>heme</name>
        <dbReference type="ChEBI" id="CHEBI:30413"/>
    </cofactor>
</comment>
<dbReference type="Proteomes" id="UP000650533">
    <property type="component" value="Chromosome 6"/>
</dbReference>
<dbReference type="AlphaFoldDB" id="A0A8H8NY79"/>
<dbReference type="GeneID" id="67028346"/>
<dbReference type="GO" id="GO:0005506">
    <property type="term" value="F:iron ion binding"/>
    <property type="evidence" value="ECO:0007669"/>
    <property type="project" value="InterPro"/>
</dbReference>
<comment type="similarity">
    <text evidence="3 10">Belongs to the cytochrome P450 family.</text>
</comment>
<proteinExistence type="inferred from homology"/>
<keyword evidence="8 10" id="KW-0503">Monooxygenase</keyword>
<feature type="binding site" description="axial binding residue" evidence="9">
    <location>
        <position position="303"/>
    </location>
    <ligand>
        <name>heme</name>
        <dbReference type="ChEBI" id="CHEBI:30413"/>
    </ligand>
    <ligandPart>
        <name>Fe</name>
        <dbReference type="ChEBI" id="CHEBI:18248"/>
    </ligandPart>
</feature>
<dbReference type="InterPro" id="IPR001128">
    <property type="entry name" value="Cyt_P450"/>
</dbReference>
<dbReference type="Pfam" id="PF00067">
    <property type="entry name" value="p450"/>
    <property type="match status" value="1"/>
</dbReference>
<dbReference type="PRINTS" id="PR00385">
    <property type="entry name" value="P450"/>
</dbReference>
<organism evidence="11 12">
    <name type="scientific">Rhizoctonia solani</name>
    <dbReference type="NCBI Taxonomy" id="456999"/>
    <lineage>
        <taxon>Eukaryota</taxon>
        <taxon>Fungi</taxon>
        <taxon>Dikarya</taxon>
        <taxon>Basidiomycota</taxon>
        <taxon>Agaricomycotina</taxon>
        <taxon>Agaricomycetes</taxon>
        <taxon>Cantharellales</taxon>
        <taxon>Ceratobasidiaceae</taxon>
        <taxon>Rhizoctonia</taxon>
    </lineage>
</organism>
<evidence type="ECO:0000256" key="6">
    <source>
        <dbReference type="ARBA" id="ARBA00023002"/>
    </source>
</evidence>
<dbReference type="PRINTS" id="PR00463">
    <property type="entry name" value="EP450I"/>
</dbReference>
<dbReference type="RefSeq" id="XP_043181315.1">
    <property type="nucleotide sequence ID" value="XM_043325883.1"/>
</dbReference>
<reference evidence="11" key="1">
    <citation type="submission" date="2020-05" db="EMBL/GenBank/DDBJ databases">
        <title>Evolutionary and genomic comparisons of hybrid uninucleate and nonhybrid Rhizoctonia fungi.</title>
        <authorList>
            <person name="Li C."/>
            <person name="Chen X."/>
        </authorList>
    </citation>
    <scope>NUCLEOTIDE SEQUENCE</scope>
    <source>
        <strain evidence="11">AG-1 IA</strain>
    </source>
</reference>
<dbReference type="GO" id="GO:0004497">
    <property type="term" value="F:monooxygenase activity"/>
    <property type="evidence" value="ECO:0007669"/>
    <property type="project" value="UniProtKB-KW"/>
</dbReference>
<comment type="pathway">
    <text evidence="2">Secondary metabolite biosynthesis.</text>
</comment>
<dbReference type="PROSITE" id="PS00086">
    <property type="entry name" value="CYTOCHROME_P450"/>
    <property type="match status" value="1"/>
</dbReference>
<keyword evidence="7 9" id="KW-0408">Iron</keyword>
<evidence type="ECO:0000313" key="12">
    <source>
        <dbReference type="Proteomes" id="UP000650533"/>
    </source>
</evidence>
<evidence type="ECO:0000256" key="1">
    <source>
        <dbReference type="ARBA" id="ARBA00001971"/>
    </source>
</evidence>
<evidence type="ECO:0000256" key="4">
    <source>
        <dbReference type="ARBA" id="ARBA00022617"/>
    </source>
</evidence>
<evidence type="ECO:0000256" key="5">
    <source>
        <dbReference type="ARBA" id="ARBA00022723"/>
    </source>
</evidence>
<sequence length="370" mass="41614">MNGADRKEINMLEWCKVTTLEAIGQAGFGYSFGALKDNHSPYIDTMKNVIPTFSSLFRLKGYIGPMFRLIPRSLSRAVAKWVPSGCIQRIGEMIDTQAKYSSDILESGKATLSDSTRGESYDILSTLIRTNAHAKEEDKLSEDQLRGQINTIVFAGFETTSSSLARTIHFLAEHPHIQDQLREELQAARADLRDCDTLPYLDAIVRETLRLFPPVPTIERYASKDWVVPLRYPTQDNERQIYIEKGTRLLLSLSRANRYTWGDDAEEFRPERWLNSLPQSVSKGGIPGVYSSMMTFGAGPRSCIGYKFAVLELKIILARLVETFRFAPGQQPVEWRNLGFMSPHVTSKGEDGTVVLDKAPSLPLSVSILR</sequence>
<evidence type="ECO:0000256" key="10">
    <source>
        <dbReference type="RuleBase" id="RU000461"/>
    </source>
</evidence>
<dbReference type="InterPro" id="IPR036396">
    <property type="entry name" value="Cyt_P450_sf"/>
</dbReference>
<gene>
    <name evidence="11" type="ORF">RhiXN_06067</name>
</gene>
<dbReference type="KEGG" id="rsx:RhiXN_06067"/>
<dbReference type="PANTHER" id="PTHR24305:SF166">
    <property type="entry name" value="CYTOCHROME P450 12A4, MITOCHONDRIAL-RELATED"/>
    <property type="match status" value="1"/>
</dbReference>
<dbReference type="InterPro" id="IPR050121">
    <property type="entry name" value="Cytochrome_P450_monoxygenase"/>
</dbReference>
<evidence type="ECO:0000256" key="8">
    <source>
        <dbReference type="ARBA" id="ARBA00023033"/>
    </source>
</evidence>
<keyword evidence="5 9" id="KW-0479">Metal-binding</keyword>
<dbReference type="GO" id="GO:0016705">
    <property type="term" value="F:oxidoreductase activity, acting on paired donors, with incorporation or reduction of molecular oxygen"/>
    <property type="evidence" value="ECO:0007669"/>
    <property type="project" value="InterPro"/>
</dbReference>
<dbReference type="Gene3D" id="1.10.630.10">
    <property type="entry name" value="Cytochrome P450"/>
    <property type="match status" value="1"/>
</dbReference>
<accession>A0A8H8NY79</accession>
<evidence type="ECO:0000256" key="3">
    <source>
        <dbReference type="ARBA" id="ARBA00010617"/>
    </source>
</evidence>
<protein>
    <submittedName>
        <fullName evidence="11">Cytochrome P450 family protein</fullName>
    </submittedName>
</protein>
<dbReference type="PANTHER" id="PTHR24305">
    <property type="entry name" value="CYTOCHROME P450"/>
    <property type="match status" value="1"/>
</dbReference>
<name>A0A8H8NY79_9AGAM</name>
<evidence type="ECO:0000256" key="9">
    <source>
        <dbReference type="PIRSR" id="PIRSR602401-1"/>
    </source>
</evidence>
<dbReference type="GO" id="GO:0020037">
    <property type="term" value="F:heme binding"/>
    <property type="evidence" value="ECO:0007669"/>
    <property type="project" value="InterPro"/>
</dbReference>
<dbReference type="InterPro" id="IPR017972">
    <property type="entry name" value="Cyt_P450_CS"/>
</dbReference>
<evidence type="ECO:0000256" key="7">
    <source>
        <dbReference type="ARBA" id="ARBA00023004"/>
    </source>
</evidence>
<evidence type="ECO:0000256" key="2">
    <source>
        <dbReference type="ARBA" id="ARBA00005179"/>
    </source>
</evidence>
<dbReference type="SUPFAM" id="SSF48264">
    <property type="entry name" value="Cytochrome P450"/>
    <property type="match status" value="1"/>
</dbReference>
<keyword evidence="6 10" id="KW-0560">Oxidoreductase</keyword>
<dbReference type="InterPro" id="IPR002401">
    <property type="entry name" value="Cyt_P450_E_grp-I"/>
</dbReference>
<keyword evidence="4 9" id="KW-0349">Heme</keyword>